<evidence type="ECO:0000256" key="2">
    <source>
        <dbReference type="SAM" id="SignalP"/>
    </source>
</evidence>
<feature type="chain" id="PRO_5001775549" evidence="2">
    <location>
        <begin position="27"/>
        <end position="526"/>
    </location>
</feature>
<proteinExistence type="predicted"/>
<dbReference type="VEuPathDB" id="FungiDB:SAPIO_CDS4630"/>
<keyword evidence="2" id="KW-0732">Signal</keyword>
<evidence type="ECO:0000313" key="4">
    <source>
        <dbReference type="Proteomes" id="UP000028545"/>
    </source>
</evidence>
<dbReference type="KEGG" id="sapo:SAPIO_CDS4630"/>
<feature type="region of interest" description="Disordered" evidence="1">
    <location>
        <begin position="442"/>
        <end position="526"/>
    </location>
</feature>
<feature type="signal peptide" evidence="2">
    <location>
        <begin position="1"/>
        <end position="26"/>
    </location>
</feature>
<dbReference type="AlphaFoldDB" id="A0A084G7Y2"/>
<dbReference type="OrthoDB" id="2129641at2759"/>
<evidence type="ECO:0000313" key="3">
    <source>
        <dbReference type="EMBL" id="KEZ43444.1"/>
    </source>
</evidence>
<dbReference type="Proteomes" id="UP000028545">
    <property type="component" value="Unassembled WGS sequence"/>
</dbReference>
<organism evidence="3 4">
    <name type="scientific">Pseudallescheria apiosperma</name>
    <name type="common">Scedosporium apiospermum</name>
    <dbReference type="NCBI Taxonomy" id="563466"/>
    <lineage>
        <taxon>Eukaryota</taxon>
        <taxon>Fungi</taxon>
        <taxon>Dikarya</taxon>
        <taxon>Ascomycota</taxon>
        <taxon>Pezizomycotina</taxon>
        <taxon>Sordariomycetes</taxon>
        <taxon>Hypocreomycetidae</taxon>
        <taxon>Microascales</taxon>
        <taxon>Microascaceae</taxon>
        <taxon>Scedosporium</taxon>
    </lineage>
</organism>
<dbReference type="RefSeq" id="XP_016643243.1">
    <property type="nucleotide sequence ID" value="XM_016787134.1"/>
</dbReference>
<dbReference type="HOGENOM" id="CLU_029382_0_0_1"/>
<accession>A0A084G7Y2</accession>
<gene>
    <name evidence="3" type="ORF">SAPIO_CDS4630</name>
</gene>
<sequence>MRLFIKPSFLISLSLQIISLSFLVFGQDAPLWVQGGFEDATVSGPQYNAGGVITLNGFEMNVPENLLVQFPAAWVPWKDFVASKADFIGFETLVIGNSINGVPRVGQVQIYEFFEGMASGFIESIDHADGSMKIENGPTVRINDPNAVFSVGYTGAPLMAADDVSPSITSFSGFPMCIPRNTTDPLCPMSNRPFNGPGTFTAPDPLVMAPFLPGDFITITGFRKGSEIIASSIVAQNTMINTLGDLVYVRMEVGLLGIDNPSPNAEIAESRFIGFVSNPRATVALYAMDVDPCTGQTTDRLIAALGLRGGRNAQNKFEYRNEILSRYTREYKVVAEINGVPKTRVTKNGITMGKYVQPVNVWVHGEQDVPGVPPVPFDFSQMEFLTQGVGRDSEGNLWGPINPFPQTGVFIEPPVCPAATAATSAVAAGESGTTRVVAEDTIEPASDVPTAEGSATVVDDNPAPGEDSTSTIEKRGSFSRWYSRTRDEAVSDAENTDTTDSPILKEAPQPARADLSRPRRGRTQRH</sequence>
<protein>
    <submittedName>
        <fullName evidence="3">Uncharacterized protein</fullName>
    </submittedName>
</protein>
<dbReference type="GeneID" id="27723702"/>
<dbReference type="OMA" id="DFSQMPW"/>
<comment type="caution">
    <text evidence="3">The sequence shown here is derived from an EMBL/GenBank/DDBJ whole genome shotgun (WGS) entry which is preliminary data.</text>
</comment>
<evidence type="ECO:0000256" key="1">
    <source>
        <dbReference type="SAM" id="MobiDB-lite"/>
    </source>
</evidence>
<dbReference type="EMBL" id="JOWA01000093">
    <property type="protein sequence ID" value="KEZ43444.1"/>
    <property type="molecule type" value="Genomic_DNA"/>
</dbReference>
<name>A0A084G7Y2_PSEDA</name>
<keyword evidence="4" id="KW-1185">Reference proteome</keyword>
<reference evidence="3 4" key="1">
    <citation type="journal article" date="2014" name="Genome Announc.">
        <title>Draft genome sequence of the pathogenic fungus Scedosporium apiospermum.</title>
        <authorList>
            <person name="Vandeputte P."/>
            <person name="Ghamrawi S."/>
            <person name="Rechenmann M."/>
            <person name="Iltis A."/>
            <person name="Giraud S."/>
            <person name="Fleury M."/>
            <person name="Thornton C."/>
            <person name="Delhaes L."/>
            <person name="Meyer W."/>
            <person name="Papon N."/>
            <person name="Bouchara J.P."/>
        </authorList>
    </citation>
    <scope>NUCLEOTIDE SEQUENCE [LARGE SCALE GENOMIC DNA]</scope>
    <source>
        <strain evidence="3 4">IHEM 14462</strain>
    </source>
</reference>